<sequence>MSRCVWRSTALMLFCALIVLAEWPARAAEPQAWISSNDPTHGGAADFWEMFAPNAPWQSAKQHVAVFSIDQNLVTNGPPDKLRQFYAFLKENQIALAIGIGMLTWNEPCGKHVEGYVPPGGSDYVAKRIKSLGGELAYIGIDEAFWFGRYYSGANACHASVDTLAADVAANFRAYQAVFPNVRLGDVEPLGPPPGGDRPGSSWAKTTQAWIDALQAKSGARLAFIHEDITDWRRPLPEYLPAVADLAKANHIPFAPIFIAARGDVADGAWMASAEQNIDAVRGLHIGSSDHLVFATWHVHPTKNLPETSPEAFTHLIVYYYVGR</sequence>
<dbReference type="AlphaFoldDB" id="A0A5D3KXT7"/>
<dbReference type="Proteomes" id="UP000324758">
    <property type="component" value="Unassembled WGS sequence"/>
</dbReference>
<evidence type="ECO:0000256" key="1">
    <source>
        <dbReference type="SAM" id="SignalP"/>
    </source>
</evidence>
<keyword evidence="3" id="KW-1185">Reference proteome</keyword>
<organism evidence="2 3">
    <name type="scientific">Bradyrhizobium rifense</name>
    <dbReference type="NCBI Taxonomy" id="515499"/>
    <lineage>
        <taxon>Bacteria</taxon>
        <taxon>Pseudomonadati</taxon>
        <taxon>Pseudomonadota</taxon>
        <taxon>Alphaproteobacteria</taxon>
        <taxon>Hyphomicrobiales</taxon>
        <taxon>Nitrobacteraceae</taxon>
        <taxon>Bradyrhizobium</taxon>
    </lineage>
</organism>
<evidence type="ECO:0000313" key="3">
    <source>
        <dbReference type="Proteomes" id="UP000324758"/>
    </source>
</evidence>
<dbReference type="EMBL" id="VSSS01000013">
    <property type="protein sequence ID" value="TYL98020.1"/>
    <property type="molecule type" value="Genomic_DNA"/>
</dbReference>
<dbReference type="RefSeq" id="WP_148771274.1">
    <property type="nucleotide sequence ID" value="NZ_VSSS01000013.1"/>
</dbReference>
<name>A0A5D3KXT7_9BRAD</name>
<accession>A0A5D3KXT7</accession>
<feature type="signal peptide" evidence="1">
    <location>
        <begin position="1"/>
        <end position="27"/>
    </location>
</feature>
<keyword evidence="1" id="KW-0732">Signal</keyword>
<gene>
    <name evidence="2" type="ORF">FXB40_05925</name>
</gene>
<proteinExistence type="predicted"/>
<protein>
    <submittedName>
        <fullName evidence="2">Uncharacterized protein</fullName>
    </submittedName>
</protein>
<dbReference type="OrthoDB" id="8263756at2"/>
<reference evidence="2 3" key="1">
    <citation type="submission" date="2019-08" db="EMBL/GenBank/DDBJ databases">
        <title>Bradyrhizobium hipponensis sp. nov., a rhizobium isolated from a Lupinus angustifolius root nodule in Tunisia.</title>
        <authorList>
            <person name="Off K."/>
            <person name="Rejili M."/>
            <person name="Mars M."/>
            <person name="Brachmann A."/>
            <person name="Marin M."/>
        </authorList>
    </citation>
    <scope>NUCLEOTIDE SEQUENCE [LARGE SCALE GENOMIC DNA]</scope>
    <source>
        <strain evidence="2 3">CTAW71</strain>
    </source>
</reference>
<feature type="chain" id="PRO_5023050139" evidence="1">
    <location>
        <begin position="28"/>
        <end position="324"/>
    </location>
</feature>
<evidence type="ECO:0000313" key="2">
    <source>
        <dbReference type="EMBL" id="TYL98020.1"/>
    </source>
</evidence>
<comment type="caution">
    <text evidence="2">The sequence shown here is derived from an EMBL/GenBank/DDBJ whole genome shotgun (WGS) entry which is preliminary data.</text>
</comment>